<protein>
    <submittedName>
        <fullName evidence="1">Uncharacterized protein</fullName>
    </submittedName>
</protein>
<reference evidence="1 2" key="1">
    <citation type="submission" date="2016-02" db="EMBL/GenBank/DDBJ databases">
        <title>Band-tailed pigeon sequencing and assembly.</title>
        <authorList>
            <person name="Soares A.E."/>
            <person name="Novak B.J."/>
            <person name="Rice E.S."/>
            <person name="O'Connell B."/>
            <person name="Chang D."/>
            <person name="Weber S."/>
            <person name="Shapiro B."/>
        </authorList>
    </citation>
    <scope>NUCLEOTIDE SEQUENCE [LARGE SCALE GENOMIC DNA]</scope>
    <source>
        <strain evidence="1">BTP2013</strain>
        <tissue evidence="1">Blood</tissue>
    </source>
</reference>
<dbReference type="AlphaFoldDB" id="A0A1V4J6P8"/>
<name>A0A1V4J6P8_PATFA</name>
<evidence type="ECO:0000313" key="2">
    <source>
        <dbReference type="Proteomes" id="UP000190648"/>
    </source>
</evidence>
<proteinExistence type="predicted"/>
<keyword evidence="2" id="KW-1185">Reference proteome</keyword>
<gene>
    <name evidence="1" type="ORF">AV530_002116</name>
</gene>
<organism evidence="1 2">
    <name type="scientific">Patagioenas fasciata monilis</name>
    <dbReference type="NCBI Taxonomy" id="372326"/>
    <lineage>
        <taxon>Eukaryota</taxon>
        <taxon>Metazoa</taxon>
        <taxon>Chordata</taxon>
        <taxon>Craniata</taxon>
        <taxon>Vertebrata</taxon>
        <taxon>Euteleostomi</taxon>
        <taxon>Archelosauria</taxon>
        <taxon>Archosauria</taxon>
        <taxon>Dinosauria</taxon>
        <taxon>Saurischia</taxon>
        <taxon>Theropoda</taxon>
        <taxon>Coelurosauria</taxon>
        <taxon>Aves</taxon>
        <taxon>Neognathae</taxon>
        <taxon>Neoaves</taxon>
        <taxon>Columbimorphae</taxon>
        <taxon>Columbiformes</taxon>
        <taxon>Columbidae</taxon>
        <taxon>Patagioenas</taxon>
    </lineage>
</organism>
<dbReference type="EMBL" id="LSYS01008925">
    <property type="protein sequence ID" value="OPJ67923.1"/>
    <property type="molecule type" value="Genomic_DNA"/>
</dbReference>
<comment type="caution">
    <text evidence="1">The sequence shown here is derived from an EMBL/GenBank/DDBJ whole genome shotgun (WGS) entry which is preliminary data.</text>
</comment>
<dbReference type="Proteomes" id="UP000190648">
    <property type="component" value="Unassembled WGS sequence"/>
</dbReference>
<evidence type="ECO:0000313" key="1">
    <source>
        <dbReference type="EMBL" id="OPJ67923.1"/>
    </source>
</evidence>
<accession>A0A1V4J6P8</accession>
<sequence length="82" mass="9312">MLWQPSSLISAYQKVQIRSPEFDTGLLQSDQSSGSMSSGDSSIVDLMGLACIHPTFFRWFEQRTHQRCRHVSHQLNTSSQVI</sequence>